<dbReference type="InterPro" id="IPR013320">
    <property type="entry name" value="ConA-like_dom_sf"/>
</dbReference>
<dbReference type="OrthoDB" id="9802683at2"/>
<dbReference type="InterPro" id="IPR036116">
    <property type="entry name" value="FN3_sf"/>
</dbReference>
<dbReference type="Gene3D" id="2.60.40.10">
    <property type="entry name" value="Immunoglobulins"/>
    <property type="match status" value="2"/>
</dbReference>
<dbReference type="InterPro" id="IPR015943">
    <property type="entry name" value="WD40/YVTN_repeat-like_dom_sf"/>
</dbReference>
<proteinExistence type="predicted"/>
<comment type="caution">
    <text evidence="9">The sequence shown here is derived from an EMBL/GenBank/DDBJ whole genome shotgun (WGS) entry which is preliminary data.</text>
</comment>
<dbReference type="CDD" id="cd00063">
    <property type="entry name" value="FN3"/>
    <property type="match status" value="1"/>
</dbReference>
<evidence type="ECO:0000256" key="2">
    <source>
        <dbReference type="ARBA" id="ARBA00022729"/>
    </source>
</evidence>
<evidence type="ECO:0000256" key="7">
    <source>
        <dbReference type="SAM" id="Phobius"/>
    </source>
</evidence>
<feature type="transmembrane region" description="Helical" evidence="7">
    <location>
        <begin position="21"/>
        <end position="42"/>
    </location>
</feature>
<protein>
    <submittedName>
        <fullName evidence="9">Cell surface protein</fullName>
    </submittedName>
</protein>
<reference evidence="10" key="1">
    <citation type="submission" date="2019-07" db="EMBL/GenBank/DDBJ databases">
        <title>Arthrobacter KR32 sp. nov., isolated from mountain cheese made of cows milk.</title>
        <authorList>
            <person name="Flegler A."/>
        </authorList>
    </citation>
    <scope>NUCLEOTIDE SEQUENCE [LARGE SCALE GENOMIC DNA]</scope>
    <source>
        <strain evidence="10">KR32</strain>
    </source>
</reference>
<comment type="subcellular location">
    <subcellularLocation>
        <location evidence="1">Cell projection</location>
    </subcellularLocation>
</comment>
<dbReference type="Gene3D" id="2.60.120.200">
    <property type="match status" value="2"/>
</dbReference>
<dbReference type="InterPro" id="IPR013783">
    <property type="entry name" value="Ig-like_fold"/>
</dbReference>
<dbReference type="PROSITE" id="PS50853">
    <property type="entry name" value="FN3"/>
    <property type="match status" value="1"/>
</dbReference>
<dbReference type="GO" id="GO:0042995">
    <property type="term" value="C:cell projection"/>
    <property type="evidence" value="ECO:0007669"/>
    <property type="project" value="UniProtKB-SubCell"/>
</dbReference>
<dbReference type="SMART" id="SM00560">
    <property type="entry name" value="LamGL"/>
    <property type="match status" value="1"/>
</dbReference>
<dbReference type="EMBL" id="VJXX01000003">
    <property type="protein sequence ID" value="MPY11427.1"/>
    <property type="molecule type" value="Genomic_DNA"/>
</dbReference>
<accession>A0A7X1TP43</accession>
<keyword evidence="2" id="KW-0732">Signal</keyword>
<evidence type="ECO:0000256" key="5">
    <source>
        <dbReference type="ARBA" id="ARBA00023295"/>
    </source>
</evidence>
<dbReference type="Gene3D" id="2.130.10.10">
    <property type="entry name" value="YVTN repeat-like/Quinoprotein amine dehydrogenase"/>
    <property type="match status" value="1"/>
</dbReference>
<dbReference type="GO" id="GO:0000272">
    <property type="term" value="P:polysaccharide catabolic process"/>
    <property type="evidence" value="ECO:0007669"/>
    <property type="project" value="UniProtKB-KW"/>
</dbReference>
<evidence type="ECO:0000256" key="4">
    <source>
        <dbReference type="ARBA" id="ARBA00023273"/>
    </source>
</evidence>
<keyword evidence="7" id="KW-0472">Membrane</keyword>
<dbReference type="SUPFAM" id="SSF49265">
    <property type="entry name" value="Fibronectin type III"/>
    <property type="match status" value="1"/>
</dbReference>
<gene>
    <name evidence="9" type="ORF">FNH21_11980</name>
</gene>
<organism evidence="9 10">
    <name type="scientific">Arthrobacter bussei</name>
    <dbReference type="NCBI Taxonomy" id="2594179"/>
    <lineage>
        <taxon>Bacteria</taxon>
        <taxon>Bacillati</taxon>
        <taxon>Actinomycetota</taxon>
        <taxon>Actinomycetes</taxon>
        <taxon>Micrococcales</taxon>
        <taxon>Micrococcaceae</taxon>
        <taxon>Arthrobacter</taxon>
    </lineage>
</organism>
<dbReference type="InterPro" id="IPR006558">
    <property type="entry name" value="LamG-like"/>
</dbReference>
<evidence type="ECO:0000256" key="3">
    <source>
        <dbReference type="ARBA" id="ARBA00023157"/>
    </source>
</evidence>
<dbReference type="AlphaFoldDB" id="A0A7X1TP43"/>
<feature type="non-terminal residue" evidence="9">
    <location>
        <position position="1073"/>
    </location>
</feature>
<dbReference type="Proteomes" id="UP000326464">
    <property type="component" value="Unassembled WGS sequence"/>
</dbReference>
<sequence length="1073" mass="112576">MTLFDRSRVASSAVVPARRSVRLMSGIVAALMGVSFVGLSALPAAADSRPADPASPSSPVTASPDVLPTVQVDGVVWQQTVIGNTVYAVGQFTTARPAGAAAGVNTTPRANILAFDIRTGALITSFNASLNAQARSVTASPDGKRIYVGGAFTQVNGTDRRYVAALDASTGALITSFAPLVASRVNAIVATPDAVYLGGWFTGVGSARRDKVAAVSPTNAALLPWNPTVTGGDVTSMVVSPDRTKVVVGGNFTTVNGATNAGWASINASTSAVEPWAVNSFINNSGTGAAITGLTSDANYVYASGYDFNGVGTAFEGVVAARWSDGAVNWLEDCHGDTYSVWSTQDVVYSAGHAHYCGNVQGFPETNPRSYNHALAFGKTPVATITRDTQGYRNFEGNQHSALLNWWPTFSIGSFTGQYQATWSVTGNSEYVVMGGEFPTVSGVRQQGLVRFGIGTKSTNNKAPEKAGKAANPAVISVKDGEARISWASNWDRDNKKLTYRVYRDGNLTAPIHETTGESTFWQMPTLSYIDKGLAPGSKHTYRIFALDAYGNEARSDSVEVTIAAAGSVSPYATSVLDDGASSYWRLGETSGTNVVDWAGFNDLTAAAGVTRGETGAIALDADKASTFNGTETGAAAGRTPQEAPNTYTSEAWVKTTTTSGGKILGYGGSLTGNSGSYDRQTYMDNEGRIWFGVYPNTVRTLNSSKSYNDGQWHHVVSSLGPAGMALYIDGVLIGKRSDTTNGQGFQGVWRVGGDNLGGWPNQPASYYFNGLIDDVAIYPTELTRSQIQAHYSNSGREVAGPKKPADAYGAAVYSAEPEFYWRLNEADGSTAADASQAGVPGTYVSGITLGKPGALKDVSDRAAEFDGSSGLLSSTKRYDNPSVYSQELWFNTTTANGGKLIGFGDNPNGLSGNYDRHVYMENDGRLTFGVWTGQTNLAQSTDAYNDGTWHHMVATQSGDGMVLYVDGKAVGTNPQTSAQGYSGHWKIGSDNTWGPQPFFAGTIDEVAVYSRALGATEVADHYRLGGGTAAVPNKAPVAAASVTATDLTVAADGSASSDADGTVASYSWNFGD</sequence>
<dbReference type="InterPro" id="IPR001791">
    <property type="entry name" value="Laminin_G"/>
</dbReference>
<dbReference type="SUPFAM" id="SSF50998">
    <property type="entry name" value="Quinoprotein alcohol dehydrogenase-like"/>
    <property type="match status" value="1"/>
</dbReference>
<keyword evidence="5" id="KW-0326">Glycosidase</keyword>
<keyword evidence="3" id="KW-1015">Disulfide bond</keyword>
<keyword evidence="6" id="KW-0119">Carbohydrate metabolism</keyword>
<evidence type="ECO:0000256" key="6">
    <source>
        <dbReference type="ARBA" id="ARBA00023326"/>
    </source>
</evidence>
<dbReference type="SUPFAM" id="SSF49899">
    <property type="entry name" value="Concanavalin A-like lectins/glucanases"/>
    <property type="match status" value="2"/>
</dbReference>
<dbReference type="RefSeq" id="WP_152815843.1">
    <property type="nucleotide sequence ID" value="NZ_VJXX01000003.1"/>
</dbReference>
<keyword evidence="7" id="KW-1133">Transmembrane helix</keyword>
<evidence type="ECO:0000256" key="1">
    <source>
        <dbReference type="ARBA" id="ARBA00004316"/>
    </source>
</evidence>
<dbReference type="InterPro" id="IPR011047">
    <property type="entry name" value="Quinoprotein_ADH-like_sf"/>
</dbReference>
<name>A0A7X1TP43_9MICC</name>
<keyword evidence="6" id="KW-0624">Polysaccharide degradation</keyword>
<evidence type="ECO:0000313" key="9">
    <source>
        <dbReference type="EMBL" id="MPY11427.1"/>
    </source>
</evidence>
<dbReference type="GO" id="GO:0016798">
    <property type="term" value="F:hydrolase activity, acting on glycosyl bonds"/>
    <property type="evidence" value="ECO:0007669"/>
    <property type="project" value="UniProtKB-KW"/>
</dbReference>
<keyword evidence="4" id="KW-0966">Cell projection</keyword>
<keyword evidence="5" id="KW-0378">Hydrolase</keyword>
<dbReference type="Pfam" id="PF13385">
    <property type="entry name" value="Laminin_G_3"/>
    <property type="match status" value="2"/>
</dbReference>
<dbReference type="InterPro" id="IPR003961">
    <property type="entry name" value="FN3_dom"/>
</dbReference>
<dbReference type="CDD" id="cd00110">
    <property type="entry name" value="LamG"/>
    <property type="match status" value="1"/>
</dbReference>
<evidence type="ECO:0000259" key="8">
    <source>
        <dbReference type="PROSITE" id="PS50853"/>
    </source>
</evidence>
<feature type="domain" description="Fibronectin type-III" evidence="8">
    <location>
        <begin position="469"/>
        <end position="566"/>
    </location>
</feature>
<evidence type="ECO:0000313" key="10">
    <source>
        <dbReference type="Proteomes" id="UP000326464"/>
    </source>
</evidence>
<keyword evidence="10" id="KW-1185">Reference proteome</keyword>
<keyword evidence="7" id="KW-0812">Transmembrane</keyword>